<comment type="caution">
    <text evidence="8">The sequence shown here is derived from an EMBL/GenBank/DDBJ whole genome shotgun (WGS) entry which is preliminary data.</text>
</comment>
<dbReference type="Pfam" id="PF12706">
    <property type="entry name" value="Lactamase_B_2"/>
    <property type="match status" value="1"/>
</dbReference>
<dbReference type="UniPathway" id="UPA00539"/>
<dbReference type="HAMAP" id="MF_00653">
    <property type="entry name" value="PQQ_syn_PqqB"/>
    <property type="match status" value="1"/>
</dbReference>
<evidence type="ECO:0000256" key="6">
    <source>
        <dbReference type="HAMAP-Rule" id="MF_00653"/>
    </source>
</evidence>
<comment type="pathway">
    <text evidence="1 6">Cofactor biosynthesis; pyrroloquinoline quinone biosynthesis.</text>
</comment>
<dbReference type="CDD" id="cd16274">
    <property type="entry name" value="PQQB-like_MBL-fold"/>
    <property type="match status" value="1"/>
</dbReference>
<comment type="similarity">
    <text evidence="2 6">Belongs to the PqqB family.</text>
</comment>
<accession>U2ZWM7</accession>
<keyword evidence="5 6" id="KW-0884">PQQ biosynthesis</keyword>
<dbReference type="GO" id="GO:0018189">
    <property type="term" value="P:pyrroloquinoline quinone biosynthetic process"/>
    <property type="evidence" value="ECO:0007669"/>
    <property type="project" value="UniProtKB-UniRule"/>
</dbReference>
<evidence type="ECO:0000256" key="4">
    <source>
        <dbReference type="ARBA" id="ARBA00022448"/>
    </source>
</evidence>
<sequence>MQAVVLGAAAGGGFPQWNSNAAPCRRARAHDPVAKSRTQASLAVSGDGERWFLLNASPDLRQQIGQTPCLHPRKGLRSSPIAGVVLTGGDVDVIAGLLTLRERQPFSLLATDRIHSVLDANPIFEVLARDIVSRQVVPLGQPVALGASLTVELFAVPGKVPLYLEDGSDAPPIEVSETTVAAAVSDGRRSLFFIPGCAAMTPALAERLRGADLVFFDGTFWRDDEMVLAGLGPKTGRRMGHMSVSGPDGTMAAFCDLDVRRKIFIHMNNSNPILLDDTPERAEAEAAGWEVAYDGMEIVL</sequence>
<protein>
    <recommendedName>
        <fullName evidence="3 6">Coenzyme PQQ synthesis protein B</fullName>
    </recommendedName>
    <alternativeName>
        <fullName evidence="6">Pyrroloquinoline quinone biosynthesis protein B</fullName>
    </alternativeName>
</protein>
<dbReference type="PANTHER" id="PTHR42663">
    <property type="entry name" value="HYDROLASE C777.06C-RELATED-RELATED"/>
    <property type="match status" value="1"/>
</dbReference>
<dbReference type="InterPro" id="IPR011842">
    <property type="entry name" value="PQQ_synth_PqqB"/>
</dbReference>
<proteinExistence type="inferred from homology"/>
<evidence type="ECO:0000259" key="7">
    <source>
        <dbReference type="Pfam" id="PF12706"/>
    </source>
</evidence>
<dbReference type="SUPFAM" id="SSF56281">
    <property type="entry name" value="Metallo-hydrolase/oxidoreductase"/>
    <property type="match status" value="1"/>
</dbReference>
<dbReference type="AlphaFoldDB" id="U2ZWM7"/>
<dbReference type="RefSeq" id="WP_021690679.1">
    <property type="nucleotide sequence ID" value="NZ_BASZ01000006.1"/>
</dbReference>
<dbReference type="Gene3D" id="3.60.15.10">
    <property type="entry name" value="Ribonuclease Z/Hydroxyacylglutathione hydrolase-like"/>
    <property type="match status" value="1"/>
</dbReference>
<dbReference type="InterPro" id="IPR036866">
    <property type="entry name" value="RibonucZ/Hydroxyglut_hydro"/>
</dbReference>
<feature type="domain" description="Metallo-beta-lactamase" evidence="7">
    <location>
        <begin position="50"/>
        <end position="267"/>
    </location>
</feature>
<gene>
    <name evidence="6 8" type="primary">pqqB</name>
    <name evidence="8" type="ORF">NT2_06_02140</name>
</gene>
<evidence type="ECO:0000256" key="1">
    <source>
        <dbReference type="ARBA" id="ARBA00004886"/>
    </source>
</evidence>
<keyword evidence="9" id="KW-1185">Reference proteome</keyword>
<organism evidence="8 9">
    <name type="scientific">Caenibius tardaugens NBRC 16725</name>
    <dbReference type="NCBI Taxonomy" id="1219035"/>
    <lineage>
        <taxon>Bacteria</taxon>
        <taxon>Pseudomonadati</taxon>
        <taxon>Pseudomonadota</taxon>
        <taxon>Alphaproteobacteria</taxon>
        <taxon>Sphingomonadales</taxon>
        <taxon>Erythrobacteraceae</taxon>
        <taxon>Caenibius</taxon>
    </lineage>
</organism>
<name>U2ZWM7_9SPHN</name>
<evidence type="ECO:0000256" key="2">
    <source>
        <dbReference type="ARBA" id="ARBA00008481"/>
    </source>
</evidence>
<dbReference type="InterPro" id="IPR001279">
    <property type="entry name" value="Metallo-B-lactamas"/>
</dbReference>
<keyword evidence="4 6" id="KW-0813">Transport</keyword>
<evidence type="ECO:0000313" key="9">
    <source>
        <dbReference type="Proteomes" id="UP000016568"/>
    </source>
</evidence>
<dbReference type="Proteomes" id="UP000016568">
    <property type="component" value="Unassembled WGS sequence"/>
</dbReference>
<reference evidence="8 9" key="1">
    <citation type="submission" date="2013-09" db="EMBL/GenBank/DDBJ databases">
        <title>Whole genome shotgun sequence of Novosphingobium tardaugens NBRC 16725.</title>
        <authorList>
            <person name="Isaki S."/>
            <person name="Hosoyama A."/>
            <person name="Tsuchikane K."/>
            <person name="Katsumata H."/>
            <person name="Ando Y."/>
            <person name="Yamazaki S."/>
            <person name="Fujita N."/>
        </authorList>
    </citation>
    <scope>NUCLEOTIDE SEQUENCE [LARGE SCALE GENOMIC DNA]</scope>
    <source>
        <strain evidence="8 9">NBRC 16725</strain>
    </source>
</reference>
<dbReference type="EMBL" id="BASZ01000006">
    <property type="protein sequence ID" value="GAD49774.1"/>
    <property type="molecule type" value="Genomic_DNA"/>
</dbReference>
<dbReference type="OrthoDB" id="9778305at2"/>
<dbReference type="eggNOG" id="COG1235">
    <property type="taxonomic scope" value="Bacteria"/>
</dbReference>
<evidence type="ECO:0000256" key="5">
    <source>
        <dbReference type="ARBA" id="ARBA00022905"/>
    </source>
</evidence>
<dbReference type="NCBIfam" id="TIGR02108">
    <property type="entry name" value="PQQ_syn_pqqB"/>
    <property type="match status" value="1"/>
</dbReference>
<comment type="function">
    <text evidence="6">May be involved in the transport of PQQ or its precursor to the periplasm.</text>
</comment>
<evidence type="ECO:0000313" key="8">
    <source>
        <dbReference type="EMBL" id="GAD49774.1"/>
    </source>
</evidence>
<dbReference type="PANTHER" id="PTHR42663:SF7">
    <property type="entry name" value="COENZYME PQQ SYNTHESIS PROTEIN B"/>
    <property type="match status" value="1"/>
</dbReference>
<evidence type="ECO:0000256" key="3">
    <source>
        <dbReference type="ARBA" id="ARBA00015084"/>
    </source>
</evidence>